<evidence type="ECO:0000256" key="25">
    <source>
        <dbReference type="SAM" id="Phobius"/>
    </source>
</evidence>
<dbReference type="Proteomes" id="UP000291343">
    <property type="component" value="Unassembled WGS sequence"/>
</dbReference>
<evidence type="ECO:0000256" key="1">
    <source>
        <dbReference type="ARBA" id="ARBA00004155"/>
    </source>
</evidence>
<comment type="subunit">
    <text evidence="24">Homodimer. Interacts with lysosomal protein GLMP (via lumenal domain); the interaction starts while both proteins are still in the endoplasmic reticulum and is required for stabilization of MFSD1 in lysosomes but has no direct effect on its targeting to lysosomes or transporter activity.</text>
</comment>
<protein>
    <recommendedName>
        <fullName evidence="21">Lysosomal dipeptide transporter MFSD1</fullName>
    </recommendedName>
    <alternativeName>
        <fullName evidence="22">Major facilitator superfamily domain-containing protein 1</fullName>
    </alternativeName>
</protein>
<comment type="catalytic activity">
    <reaction evidence="19">
        <text>L-alanyl-L-lysine(out) = L-alanyl-L-lysine(in)</text>
        <dbReference type="Rhea" id="RHEA:79415"/>
        <dbReference type="ChEBI" id="CHEBI:192470"/>
    </reaction>
</comment>
<evidence type="ECO:0000256" key="4">
    <source>
        <dbReference type="ARBA" id="ARBA00022692"/>
    </source>
</evidence>
<dbReference type="GO" id="GO:0022857">
    <property type="term" value="F:transmembrane transporter activity"/>
    <property type="evidence" value="ECO:0007669"/>
    <property type="project" value="InterPro"/>
</dbReference>
<dbReference type="InterPro" id="IPR052187">
    <property type="entry name" value="MFSD1"/>
</dbReference>
<comment type="catalytic activity">
    <reaction evidence="15">
        <text>L-arginyl-L-alpha-amino acid(out) = L-arginyl-L-alpha-amino acid(in)</text>
        <dbReference type="Rhea" id="RHEA:79371"/>
        <dbReference type="ChEBI" id="CHEBI:84315"/>
    </reaction>
</comment>
<proteinExistence type="inferred from homology"/>
<evidence type="ECO:0000256" key="5">
    <source>
        <dbReference type="ARBA" id="ARBA00022989"/>
    </source>
</evidence>
<comment type="similarity">
    <text evidence="2">Belongs to the major facilitator superfamily.</text>
</comment>
<dbReference type="InParanoid" id="A0A482XAF1"/>
<evidence type="ECO:0000256" key="19">
    <source>
        <dbReference type="ARBA" id="ARBA00044919"/>
    </source>
</evidence>
<dbReference type="SMR" id="A0A482XAF1"/>
<evidence type="ECO:0000256" key="22">
    <source>
        <dbReference type="ARBA" id="ARBA00045018"/>
    </source>
</evidence>
<evidence type="ECO:0000256" key="24">
    <source>
        <dbReference type="ARBA" id="ARBA00046376"/>
    </source>
</evidence>
<comment type="catalytic activity">
    <reaction evidence="8">
        <text>L-lysyl-L-alanine(out) = L-lysyl-L-alanine(in)</text>
        <dbReference type="Rhea" id="RHEA:79399"/>
        <dbReference type="ChEBI" id="CHEBI:229954"/>
    </reaction>
</comment>
<dbReference type="InterPro" id="IPR011701">
    <property type="entry name" value="MFS"/>
</dbReference>
<gene>
    <name evidence="26" type="ORF">LSTR_LSTR001454</name>
</gene>
<dbReference type="Pfam" id="PF07690">
    <property type="entry name" value="MFS_1"/>
    <property type="match status" value="1"/>
</dbReference>
<organism evidence="26 27">
    <name type="scientific">Laodelphax striatellus</name>
    <name type="common">Small brown planthopper</name>
    <name type="synonym">Delphax striatella</name>
    <dbReference type="NCBI Taxonomy" id="195883"/>
    <lineage>
        <taxon>Eukaryota</taxon>
        <taxon>Metazoa</taxon>
        <taxon>Ecdysozoa</taxon>
        <taxon>Arthropoda</taxon>
        <taxon>Hexapoda</taxon>
        <taxon>Insecta</taxon>
        <taxon>Pterygota</taxon>
        <taxon>Neoptera</taxon>
        <taxon>Paraneoptera</taxon>
        <taxon>Hemiptera</taxon>
        <taxon>Auchenorrhyncha</taxon>
        <taxon>Fulgoroidea</taxon>
        <taxon>Delphacidae</taxon>
        <taxon>Criomorphinae</taxon>
        <taxon>Laodelphax</taxon>
    </lineage>
</organism>
<evidence type="ECO:0000256" key="15">
    <source>
        <dbReference type="ARBA" id="ARBA00044899"/>
    </source>
</evidence>
<dbReference type="GO" id="GO:0005765">
    <property type="term" value="C:lysosomal membrane"/>
    <property type="evidence" value="ECO:0007669"/>
    <property type="project" value="UniProtKB-SubCell"/>
</dbReference>
<comment type="catalytic activity">
    <reaction evidence="11">
        <text>L-alpha-aminoacyl-L-histidine(out) = L-alpha-aminoacyl-L-histidine(in)</text>
        <dbReference type="Rhea" id="RHEA:79375"/>
        <dbReference type="ChEBI" id="CHEBI:229967"/>
    </reaction>
</comment>
<comment type="subcellular location">
    <subcellularLocation>
        <location evidence="1">Lysosome membrane</location>
        <topology evidence="1">Multi-pass membrane protein</topology>
    </subcellularLocation>
</comment>
<feature type="transmembrane region" description="Helical" evidence="25">
    <location>
        <begin position="210"/>
        <end position="232"/>
    </location>
</feature>
<dbReference type="AlphaFoldDB" id="A0A482XAF1"/>
<evidence type="ECO:0000256" key="18">
    <source>
        <dbReference type="ARBA" id="ARBA00044912"/>
    </source>
</evidence>
<evidence type="ECO:0000256" key="14">
    <source>
        <dbReference type="ARBA" id="ARBA00044898"/>
    </source>
</evidence>
<comment type="catalytic activity">
    <reaction evidence="16">
        <text>L-lysyl-L-lysine(out) = L-lysyl-L-lysine(in)</text>
        <dbReference type="Rhea" id="RHEA:79403"/>
        <dbReference type="ChEBI" id="CHEBI:229956"/>
    </reaction>
</comment>
<evidence type="ECO:0000313" key="27">
    <source>
        <dbReference type="Proteomes" id="UP000291343"/>
    </source>
</evidence>
<keyword evidence="7" id="KW-0458">Lysosome</keyword>
<evidence type="ECO:0000256" key="13">
    <source>
        <dbReference type="ARBA" id="ARBA00044893"/>
    </source>
</evidence>
<comment type="catalytic activity">
    <reaction evidence="10">
        <text>L-alpha-aminoacyl-L-arginine(out) = L-alpha-aminoacyl-L-arginine(in)</text>
        <dbReference type="Rhea" id="RHEA:79367"/>
        <dbReference type="ChEBI" id="CHEBI:229968"/>
    </reaction>
</comment>
<comment type="catalytic activity">
    <reaction evidence="17">
        <text>L-arginyl-glycine(out) = L-arginyl-glycine(in)</text>
        <dbReference type="Rhea" id="RHEA:79391"/>
        <dbReference type="ChEBI" id="CHEBI:229955"/>
    </reaction>
</comment>
<dbReference type="FunCoup" id="A0A482XAF1">
    <property type="interactions" value="1191"/>
</dbReference>
<evidence type="ECO:0000256" key="16">
    <source>
        <dbReference type="ARBA" id="ARBA00044900"/>
    </source>
</evidence>
<comment type="catalytic activity">
    <reaction evidence="14">
        <text>L-aspartyl-L-lysine(out) = L-aspartyl-L-lysine(in)</text>
        <dbReference type="Rhea" id="RHEA:79411"/>
        <dbReference type="ChEBI" id="CHEBI:229953"/>
    </reaction>
</comment>
<feature type="transmembrane region" description="Helical" evidence="25">
    <location>
        <begin position="79"/>
        <end position="102"/>
    </location>
</feature>
<evidence type="ECO:0000256" key="17">
    <source>
        <dbReference type="ARBA" id="ARBA00044903"/>
    </source>
</evidence>
<evidence type="ECO:0000256" key="10">
    <source>
        <dbReference type="ARBA" id="ARBA00044881"/>
    </source>
</evidence>
<feature type="transmembrane region" description="Helical" evidence="25">
    <location>
        <begin position="143"/>
        <end position="164"/>
    </location>
</feature>
<comment type="function">
    <text evidence="23">Lysosomal dipeptide uniporter that selectively exports lysine, arginine or histidine-containing dipeptides with a net positive charge from the lysosome lumen into the cytosol. Could play a role in a specific type of protein O-glycosylation indirectly regulating macrophages migration and tissue invasion. Also essential for liver homeostasis.</text>
</comment>
<feature type="transmembrane region" description="Helical" evidence="25">
    <location>
        <begin position="261"/>
        <end position="282"/>
    </location>
</feature>
<dbReference type="OrthoDB" id="424834at2759"/>
<evidence type="ECO:0000256" key="2">
    <source>
        <dbReference type="ARBA" id="ARBA00008335"/>
    </source>
</evidence>
<feature type="transmembrane region" description="Helical" evidence="25">
    <location>
        <begin position="114"/>
        <end position="137"/>
    </location>
</feature>
<dbReference type="PANTHER" id="PTHR23512:SF3">
    <property type="entry name" value="MAJOR FACILITATOR SUPERFAMILY DOMAIN-CONTAINING PROTEIN 1"/>
    <property type="match status" value="1"/>
</dbReference>
<dbReference type="Gene3D" id="1.20.1250.20">
    <property type="entry name" value="MFS general substrate transporter like domains"/>
    <property type="match status" value="1"/>
</dbReference>
<evidence type="ECO:0000256" key="7">
    <source>
        <dbReference type="ARBA" id="ARBA00023228"/>
    </source>
</evidence>
<comment type="catalytic activity">
    <reaction evidence="9">
        <text>L-histidyl-glycine(out) = L-histidyl-glycine(in)</text>
        <dbReference type="Rhea" id="RHEA:79395"/>
        <dbReference type="ChEBI" id="CHEBI:229957"/>
    </reaction>
</comment>
<dbReference type="InterPro" id="IPR036259">
    <property type="entry name" value="MFS_trans_sf"/>
</dbReference>
<evidence type="ECO:0000256" key="11">
    <source>
        <dbReference type="ARBA" id="ARBA00044884"/>
    </source>
</evidence>
<dbReference type="STRING" id="195883.A0A482XAF1"/>
<reference evidence="26 27" key="1">
    <citation type="journal article" date="2017" name="Gigascience">
        <title>Genome sequence of the small brown planthopper, Laodelphax striatellus.</title>
        <authorList>
            <person name="Zhu J."/>
            <person name="Jiang F."/>
            <person name="Wang X."/>
            <person name="Yang P."/>
            <person name="Bao Y."/>
            <person name="Zhao W."/>
            <person name="Wang W."/>
            <person name="Lu H."/>
            <person name="Wang Q."/>
            <person name="Cui N."/>
            <person name="Li J."/>
            <person name="Chen X."/>
            <person name="Luo L."/>
            <person name="Yu J."/>
            <person name="Kang L."/>
            <person name="Cui F."/>
        </authorList>
    </citation>
    <scope>NUCLEOTIDE SEQUENCE [LARGE SCALE GENOMIC DNA]</scope>
    <source>
        <strain evidence="26">Lst14</strain>
    </source>
</reference>
<evidence type="ECO:0000256" key="20">
    <source>
        <dbReference type="ARBA" id="ARBA00044924"/>
    </source>
</evidence>
<keyword evidence="6 25" id="KW-0472">Membrane</keyword>
<dbReference type="EMBL" id="QKKF02014716">
    <property type="protein sequence ID" value="RZF42659.1"/>
    <property type="molecule type" value="Genomic_DNA"/>
</dbReference>
<comment type="catalytic activity">
    <reaction evidence="12">
        <text>L-lysyl-L-alpha-amino acid(out) = L-lysyl-L-alpha-amino acid(in)</text>
        <dbReference type="Rhea" id="RHEA:79387"/>
        <dbReference type="ChEBI" id="CHEBI:229965"/>
    </reaction>
</comment>
<sequence>MGSTEVLNRTLSNEAIEDEENDEITVGCADTFTDPTRGGHRFIALILMCLIGFGSYFCYDNPAALQDAFIDDMTLSTTQFVYLYSWYSWPNIVLCFIGGFLLDRVFGIQYGTVFYTTLVVIGQLIFATGAFINNFWLTVFGRFVFGIGGESLAVAQNTYAVLWFKGRELNMVFGLQLSFARVGSSVNFYVMEPLYAFVNKYYHGHECLGIVLTIACCCCAMSMLSAIILGWMDKRAEKALKRNENKSDEVVHLTDVKDFTFVFWLIAAICVLYYVAIFPFIALGKVFFMKKYEMNAVDANWVNGILYLV</sequence>
<evidence type="ECO:0000256" key="3">
    <source>
        <dbReference type="ARBA" id="ARBA00022448"/>
    </source>
</evidence>
<evidence type="ECO:0000256" key="8">
    <source>
        <dbReference type="ARBA" id="ARBA00044876"/>
    </source>
</evidence>
<comment type="catalytic activity">
    <reaction evidence="18">
        <text>L-histidyl-L-alpha-amino acid(out) = L-histidyl-L-alpha-amino acid(in)</text>
        <dbReference type="Rhea" id="RHEA:79379"/>
        <dbReference type="ChEBI" id="CHEBI:229964"/>
    </reaction>
</comment>
<comment type="catalytic activity">
    <reaction evidence="13">
        <text>L-alpha-aminoacyl-L-lysine(out) = L-alpha-aminoacyl-L-lysine(in)</text>
        <dbReference type="Rhea" id="RHEA:79383"/>
        <dbReference type="ChEBI" id="CHEBI:229966"/>
    </reaction>
</comment>
<evidence type="ECO:0000256" key="21">
    <source>
        <dbReference type="ARBA" id="ARBA00044985"/>
    </source>
</evidence>
<name>A0A482XAF1_LAOST</name>
<feature type="transmembrane region" description="Helical" evidence="25">
    <location>
        <begin position="42"/>
        <end position="59"/>
    </location>
</feature>
<keyword evidence="4 25" id="KW-0812">Transmembrane</keyword>
<dbReference type="SUPFAM" id="SSF103473">
    <property type="entry name" value="MFS general substrate transporter"/>
    <property type="match status" value="1"/>
</dbReference>
<accession>A0A482XAF1</accession>
<keyword evidence="5 25" id="KW-1133">Transmembrane helix</keyword>
<keyword evidence="27" id="KW-1185">Reference proteome</keyword>
<evidence type="ECO:0000256" key="6">
    <source>
        <dbReference type="ARBA" id="ARBA00023136"/>
    </source>
</evidence>
<evidence type="ECO:0000256" key="12">
    <source>
        <dbReference type="ARBA" id="ARBA00044891"/>
    </source>
</evidence>
<evidence type="ECO:0000256" key="23">
    <source>
        <dbReference type="ARBA" id="ARBA00045709"/>
    </source>
</evidence>
<comment type="caution">
    <text evidence="26">The sequence shown here is derived from an EMBL/GenBank/DDBJ whole genome shotgun (WGS) entry which is preliminary data.</text>
</comment>
<keyword evidence="3" id="KW-0813">Transport</keyword>
<dbReference type="PANTHER" id="PTHR23512">
    <property type="entry name" value="MAJOR FACILITATOR SUPERFAMILY DOMAIN-CONTAINING PROTEIN 1"/>
    <property type="match status" value="1"/>
</dbReference>
<evidence type="ECO:0000256" key="9">
    <source>
        <dbReference type="ARBA" id="ARBA00044878"/>
    </source>
</evidence>
<comment type="catalytic activity">
    <reaction evidence="20">
        <text>L-lysyl-glycine(out) = L-lysyl-glycine(in)</text>
        <dbReference type="Rhea" id="RHEA:79407"/>
        <dbReference type="ChEBI" id="CHEBI:191202"/>
    </reaction>
</comment>
<evidence type="ECO:0000313" key="26">
    <source>
        <dbReference type="EMBL" id="RZF42659.1"/>
    </source>
</evidence>